<feature type="transmembrane region" description="Helical" evidence="1">
    <location>
        <begin position="213"/>
        <end position="237"/>
    </location>
</feature>
<protein>
    <submittedName>
        <fullName evidence="2">Uncharacterized protein</fullName>
    </submittedName>
</protein>
<dbReference type="RefSeq" id="WP_185034318.1">
    <property type="nucleotide sequence ID" value="NZ_BNBN01000011.1"/>
</dbReference>
<comment type="caution">
    <text evidence="2">The sequence shown here is derived from an EMBL/GenBank/DDBJ whole genome shotgun (WGS) entry which is preliminary data.</text>
</comment>
<keyword evidence="1" id="KW-1133">Transmembrane helix</keyword>
<reference evidence="2 3" key="1">
    <citation type="submission" date="2020-08" db="EMBL/GenBank/DDBJ databases">
        <title>Genomic Encyclopedia of Type Strains, Phase IV (KMG-IV): sequencing the most valuable type-strain genomes for metagenomic binning, comparative biology and taxonomic classification.</title>
        <authorList>
            <person name="Goeker M."/>
        </authorList>
    </citation>
    <scope>NUCLEOTIDE SEQUENCE [LARGE SCALE GENOMIC DNA]</scope>
    <source>
        <strain evidence="2 3">DSM 40141</strain>
    </source>
</reference>
<dbReference type="Proteomes" id="UP000540423">
    <property type="component" value="Unassembled WGS sequence"/>
</dbReference>
<evidence type="ECO:0000313" key="3">
    <source>
        <dbReference type="Proteomes" id="UP000540423"/>
    </source>
</evidence>
<keyword evidence="1" id="KW-0812">Transmembrane</keyword>
<organism evidence="2 3">
    <name type="scientific">Streptomyces candidus</name>
    <dbReference type="NCBI Taxonomy" id="67283"/>
    <lineage>
        <taxon>Bacteria</taxon>
        <taxon>Bacillati</taxon>
        <taxon>Actinomycetota</taxon>
        <taxon>Actinomycetes</taxon>
        <taxon>Kitasatosporales</taxon>
        <taxon>Streptomycetaceae</taxon>
        <taxon>Streptomyces</taxon>
    </lineage>
</organism>
<keyword evidence="1" id="KW-0472">Membrane</keyword>
<proteinExistence type="predicted"/>
<name>A0A7X0HIH3_9ACTN</name>
<dbReference type="AlphaFoldDB" id="A0A7X0HIH3"/>
<evidence type="ECO:0000256" key="1">
    <source>
        <dbReference type="SAM" id="Phobius"/>
    </source>
</evidence>
<keyword evidence="3" id="KW-1185">Reference proteome</keyword>
<dbReference type="EMBL" id="JACHEM010000013">
    <property type="protein sequence ID" value="MBB6438294.1"/>
    <property type="molecule type" value="Genomic_DNA"/>
</dbReference>
<gene>
    <name evidence="2" type="ORF">HNQ79_004801</name>
</gene>
<feature type="transmembrane region" description="Helical" evidence="1">
    <location>
        <begin position="38"/>
        <end position="59"/>
    </location>
</feature>
<sequence>MTDRPPMSPAPPAPGRLRRWWHARRTGSRTRHLLERHLALALVLSLVGAGTLLVSYRAADRAAYELRTASEPAVVDVASTRLALLRSYDEAYDSVDSGLAPVVDAGEEYRAQWAVAFQGHARLARNQIDGSRGRAIIEPLYGLMGAYAQSVNLATTRQVDSTRADELLRRQRLREAHYVLQRPVTGMVSRLDLLQTNQLEKVEADVSFGPGRYAGWAVAELALVALFVTVLSALRVLRRRCGRRYEPSLVAALLLTAALAVLPLWAAVVTHHRLDDSYQSLRALATDAVSASPRVEDAQQTLADRIPRVHAGLADDGRPPWVYYSFLTGGVLICVLPVAGCVRRLNADYWRAAG</sequence>
<feature type="transmembrane region" description="Helical" evidence="1">
    <location>
        <begin position="249"/>
        <end position="268"/>
    </location>
</feature>
<accession>A0A7X0HIH3</accession>
<feature type="transmembrane region" description="Helical" evidence="1">
    <location>
        <begin position="321"/>
        <end position="342"/>
    </location>
</feature>
<evidence type="ECO:0000313" key="2">
    <source>
        <dbReference type="EMBL" id="MBB6438294.1"/>
    </source>
</evidence>